<gene>
    <name evidence="1" type="ORF">EDEG_00029</name>
</gene>
<accession>J9DFQ6</accession>
<dbReference type="OrthoDB" id="273917at2759"/>
<dbReference type="HOGENOM" id="CLU_470111_0_0_1"/>
<evidence type="ECO:0008006" key="3">
    <source>
        <dbReference type="Google" id="ProtNLM"/>
    </source>
</evidence>
<dbReference type="EMBL" id="AFBI03000001">
    <property type="protein sequence ID" value="EJW01435.1"/>
    <property type="molecule type" value="Genomic_DNA"/>
</dbReference>
<protein>
    <recommendedName>
        <fullName evidence="3">PAP-associated domain-containing protein</fullName>
    </recommendedName>
</protein>
<proteinExistence type="predicted"/>
<keyword evidence="2" id="KW-1185">Reference proteome</keyword>
<comment type="caution">
    <text evidence="1">The sequence shown here is derived from an EMBL/GenBank/DDBJ whole genome shotgun (WGS) entry which is preliminary data.</text>
</comment>
<reference evidence="2" key="2">
    <citation type="submission" date="2015-07" db="EMBL/GenBank/DDBJ databases">
        <title>Contrasting host-pathogen interactions and genome evolution in two generalist and specialist microsporidian pathogens of mosquitoes.</title>
        <authorList>
            <consortium name="The Broad Institute Genomics Platform"/>
            <consortium name="The Broad Institute Genome Sequencing Center for Infectious Disease"/>
            <person name="Cuomo C.A."/>
            <person name="Sanscrainte N.D."/>
            <person name="Goldberg J.M."/>
            <person name="Heiman D."/>
            <person name="Young S."/>
            <person name="Zeng Q."/>
            <person name="Becnel J.J."/>
            <person name="Birren B.W."/>
        </authorList>
    </citation>
    <scope>NUCLEOTIDE SEQUENCE [LARGE SCALE GENOMIC DNA]</scope>
    <source>
        <strain evidence="2">USNM 41457</strain>
    </source>
</reference>
<dbReference type="VEuPathDB" id="MicrosporidiaDB:EDEG_00029"/>
<dbReference type="Gene3D" id="1.10.1410.10">
    <property type="match status" value="1"/>
</dbReference>
<name>J9DFQ6_EDHAE</name>
<dbReference type="STRING" id="1003232.J9DFQ6"/>
<evidence type="ECO:0000313" key="2">
    <source>
        <dbReference type="Proteomes" id="UP000003163"/>
    </source>
</evidence>
<sequence>MENKSQDKRTYKDLTEFLKKRQDLFQNMKGNLEILSYELLNFGRNLLPNYLVKKKNDKILESLKTLIEAQVKNIKVQFCPFFENDLLSFTNEINLYCILKYDDFVKDFDLNETNQECNRLITEKNVFTSAKNTKKTDKIIDNLKNSIFEDLNNNYYCTKNKSSEVSKQLLKSHKYLGNSRLTCNALKEEISDIQTTKNDIVKEKSVKTPFYNSLSTKTEVFNASNTKKNFTNNLKFESVNLNESNYPAQIKHLHAKKSVKTEDSNFRNNKLFRFAKIPSIENLSLTNSNQSKNKNDHMAKIASIAKITNENQNINVFSDVDNKDIGNKNDRFKNANINEEKQSTNTNIFNISKCMDFNQEEIEKYFDLLYEKLIEIISSNDIAIEGSIVYLKKLKTPMITFIEKSSNIKICIQVLDRSDLYILKYINDGVLIFRDVRIFFNIVFYMLYIRDMTGLMRGKMTPELLFHIIFHFFKLHPILQTKKIRIDKNLGILMLDFFQYFGNNFPLYFSQIDCVKISYTRKENVSANICVFNSVYSYVLGEQCRNMELICEFFQHAFNVMQTVINNSKKGEFVFLDLWI</sequence>
<reference evidence="1 2" key="1">
    <citation type="submission" date="2011-08" db="EMBL/GenBank/DDBJ databases">
        <authorList>
            <person name="Liu Z.J."/>
            <person name="Shi F.L."/>
            <person name="Lu J.Q."/>
            <person name="Li M."/>
            <person name="Wang Z.L."/>
        </authorList>
    </citation>
    <scope>NUCLEOTIDE SEQUENCE [LARGE SCALE GENOMIC DNA]</scope>
    <source>
        <strain evidence="1 2">USNM 41457</strain>
    </source>
</reference>
<dbReference type="AlphaFoldDB" id="J9DFQ6"/>
<organism evidence="1 2">
    <name type="scientific">Edhazardia aedis (strain USNM 41457)</name>
    <name type="common">Microsporidian parasite</name>
    <dbReference type="NCBI Taxonomy" id="1003232"/>
    <lineage>
        <taxon>Eukaryota</taxon>
        <taxon>Fungi</taxon>
        <taxon>Fungi incertae sedis</taxon>
        <taxon>Microsporidia</taxon>
        <taxon>Edhazardia</taxon>
    </lineage>
</organism>
<dbReference type="InParanoid" id="J9DFQ6"/>
<dbReference type="Proteomes" id="UP000003163">
    <property type="component" value="Unassembled WGS sequence"/>
</dbReference>
<evidence type="ECO:0000313" key="1">
    <source>
        <dbReference type="EMBL" id="EJW01435.1"/>
    </source>
</evidence>